<comment type="caution">
    <text evidence="3">The sequence shown here is derived from an EMBL/GenBank/DDBJ whole genome shotgun (WGS) entry which is preliminary data.</text>
</comment>
<evidence type="ECO:0000259" key="2">
    <source>
        <dbReference type="Pfam" id="PF12770"/>
    </source>
</evidence>
<dbReference type="PANTHER" id="PTHR10098">
    <property type="entry name" value="RAPSYN-RELATED"/>
    <property type="match status" value="1"/>
</dbReference>
<feature type="signal peptide" evidence="1">
    <location>
        <begin position="1"/>
        <end position="26"/>
    </location>
</feature>
<name>A0ABV9Q9J1_9BURK</name>
<dbReference type="InterPro" id="IPR024983">
    <property type="entry name" value="CHAT_dom"/>
</dbReference>
<proteinExistence type="predicted"/>
<accession>A0ABV9Q9J1</accession>
<dbReference type="Proteomes" id="UP001596001">
    <property type="component" value="Unassembled WGS sequence"/>
</dbReference>
<organism evidence="3 4">
    <name type="scientific">Giesbergeria sinuosa</name>
    <dbReference type="NCBI Taxonomy" id="80883"/>
    <lineage>
        <taxon>Bacteria</taxon>
        <taxon>Pseudomonadati</taxon>
        <taxon>Pseudomonadota</taxon>
        <taxon>Betaproteobacteria</taxon>
        <taxon>Burkholderiales</taxon>
        <taxon>Comamonadaceae</taxon>
        <taxon>Giesbergeria</taxon>
    </lineage>
</organism>
<protein>
    <submittedName>
        <fullName evidence="3">CHAT domain-containing protein</fullName>
    </submittedName>
</protein>
<keyword evidence="1" id="KW-0732">Signal</keyword>
<dbReference type="Pfam" id="PF12770">
    <property type="entry name" value="CHAT"/>
    <property type="match status" value="1"/>
</dbReference>
<sequence>MAFARLRSWLTVALLLAAAASGVAAAAPPATAPYCPTPPQAMQHTSDATAAGQRGAALLQRRHYAQAEPLLQSAYCSAPVGAERSLWAMQLGSLAALSQQPDTAARYYTEALGMVADAPLPLWLSARLALARLAPAKDKLAHLEPIAQRLEQALPNPALARYHLDLGQQARQIGPASLALAYHHLERARSLAMAAQDGRLHVQTLDALAQLYEDHARRPEALQLTQEGLLLAHRLALQDRADLLVALEWRQGRLQQAQGQPGAALAAYARAVEQLEATRQDLPLETSDGQSSFRVLIEPLYLGYVDLLLHTTHEQPSPHREAALHTAIEAMEQLHQAQLQDFLGDRCAWEVRSGKPLLPAGTGVLYPVILADRLELLLQTPTGVVRRTSPVAGPLLRSHVRTWADTLRLGDEPYLPAAQQLYDWLLRPVEAVLSEQGIDHLVVVPDSTLRLIPVAALHNGQHYAIEQWAISVVTSMGLTSLAPPQTQARALVTGVALPGPAVEKMAQSWRAPPAPPTVVHRGLAQHTTTRTWQQVRTAQAPTLAQWQDSLALPGVRDEIQALHQLLPGTALLDAGFTVGQFQRETASGQYRIVHIASHGVFGDSAATSFIMAYDDLLRLPQFQTLLESEALQRQPIELLTLSACQTAQGNERAPLGLSGVAIKAHAQSVLGTLWPIADLAAKAVMEQFYTGLAQGRLSKAQALRQAQLQLLYSHDMAHPFFWAPFILIGNWL</sequence>
<evidence type="ECO:0000313" key="3">
    <source>
        <dbReference type="EMBL" id="MFC4787879.1"/>
    </source>
</evidence>
<evidence type="ECO:0000313" key="4">
    <source>
        <dbReference type="Proteomes" id="UP001596001"/>
    </source>
</evidence>
<gene>
    <name evidence="3" type="ORF">ACFO6X_02565</name>
</gene>
<dbReference type="PANTHER" id="PTHR10098:SF112">
    <property type="entry name" value="SLR0380 PROTEIN"/>
    <property type="match status" value="1"/>
</dbReference>
<keyword evidence="4" id="KW-1185">Reference proteome</keyword>
<dbReference type="EMBL" id="JBHSHJ010000001">
    <property type="protein sequence ID" value="MFC4787879.1"/>
    <property type="molecule type" value="Genomic_DNA"/>
</dbReference>
<reference evidence="4" key="1">
    <citation type="journal article" date="2019" name="Int. J. Syst. Evol. Microbiol.">
        <title>The Global Catalogue of Microorganisms (GCM) 10K type strain sequencing project: providing services to taxonomists for standard genome sequencing and annotation.</title>
        <authorList>
            <consortium name="The Broad Institute Genomics Platform"/>
            <consortium name="The Broad Institute Genome Sequencing Center for Infectious Disease"/>
            <person name="Wu L."/>
            <person name="Ma J."/>
        </authorList>
    </citation>
    <scope>NUCLEOTIDE SEQUENCE [LARGE SCALE GENOMIC DNA]</scope>
    <source>
        <strain evidence="4">CCUG 49452</strain>
    </source>
</reference>
<feature type="chain" id="PRO_5046124403" evidence="1">
    <location>
        <begin position="27"/>
        <end position="732"/>
    </location>
</feature>
<evidence type="ECO:0000256" key="1">
    <source>
        <dbReference type="SAM" id="SignalP"/>
    </source>
</evidence>
<feature type="domain" description="CHAT" evidence="2">
    <location>
        <begin position="416"/>
        <end position="730"/>
    </location>
</feature>
<dbReference type="RefSeq" id="WP_382429729.1">
    <property type="nucleotide sequence ID" value="NZ_JBHSHJ010000001.1"/>
</dbReference>